<proteinExistence type="predicted"/>
<keyword evidence="2" id="KW-1185">Reference proteome</keyword>
<protein>
    <submittedName>
        <fullName evidence="1">Uncharacterized protein</fullName>
    </submittedName>
</protein>
<reference evidence="2" key="1">
    <citation type="journal article" date="2011" name="Genome Res.">
        <title>Phylogeny-wide analysis of social amoeba genomes highlights ancient origins for complex intercellular communication.</title>
        <authorList>
            <person name="Heidel A.J."/>
            <person name="Lawal H.M."/>
            <person name="Felder M."/>
            <person name="Schilde C."/>
            <person name="Helps N.R."/>
            <person name="Tunggal B."/>
            <person name="Rivero F."/>
            <person name="John U."/>
            <person name="Schleicher M."/>
            <person name="Eichinger L."/>
            <person name="Platzer M."/>
            <person name="Noegel A.A."/>
            <person name="Schaap P."/>
            <person name="Gloeckner G."/>
        </authorList>
    </citation>
    <scope>NUCLEOTIDE SEQUENCE [LARGE SCALE GENOMIC DNA]</scope>
    <source>
        <strain evidence="2">SH3</strain>
    </source>
</reference>
<gene>
    <name evidence="1" type="ORF">DFA_00601</name>
</gene>
<name>F4PSP6_CACFS</name>
<evidence type="ECO:0000313" key="1">
    <source>
        <dbReference type="EMBL" id="EGG20738.1"/>
    </source>
</evidence>
<accession>F4PSP6</accession>
<sequence>MKLKHAQTNNLSLIYFEYEFGQPGKSSAFPQQGSHIAKYKDFINKDNSHNQNLPQITYSGDHYLSSVNGVSKPLLCGFATCTNHAVHGAHIAFPERTNGTNMIYGVVPSCSGHNVKSSDESRKLKSNYKIMVVNPSEDAQLSTKGNPYYEESKDIFFDNQMKKPAK</sequence>
<evidence type="ECO:0000313" key="2">
    <source>
        <dbReference type="Proteomes" id="UP000007797"/>
    </source>
</evidence>
<dbReference type="Proteomes" id="UP000007797">
    <property type="component" value="Unassembled WGS sequence"/>
</dbReference>
<organism evidence="1 2">
    <name type="scientific">Cavenderia fasciculata</name>
    <name type="common">Slime mold</name>
    <name type="synonym">Dictyostelium fasciculatum</name>
    <dbReference type="NCBI Taxonomy" id="261658"/>
    <lineage>
        <taxon>Eukaryota</taxon>
        <taxon>Amoebozoa</taxon>
        <taxon>Evosea</taxon>
        <taxon>Eumycetozoa</taxon>
        <taxon>Dictyostelia</taxon>
        <taxon>Acytosteliales</taxon>
        <taxon>Cavenderiaceae</taxon>
        <taxon>Cavenderia</taxon>
    </lineage>
</organism>
<dbReference type="RefSeq" id="XP_004358588.1">
    <property type="nucleotide sequence ID" value="XM_004358531.1"/>
</dbReference>
<dbReference type="GeneID" id="14873860"/>
<dbReference type="AlphaFoldDB" id="F4PSP6"/>
<dbReference type="KEGG" id="dfa:DFA_00601"/>
<dbReference type="EMBL" id="GL883010">
    <property type="protein sequence ID" value="EGG20738.1"/>
    <property type="molecule type" value="Genomic_DNA"/>
</dbReference>